<dbReference type="InterPro" id="IPR038250">
    <property type="entry name" value="TGT_C2_sf"/>
</dbReference>
<name>Q74MU2_NANEQ</name>
<dbReference type="SUPFAM" id="SSF88802">
    <property type="entry name" value="Pre-PUA domain"/>
    <property type="match status" value="1"/>
</dbReference>
<keyword evidence="3" id="KW-1185">Reference proteome</keyword>
<dbReference type="KEGG" id="neq:NEQ305"/>
<dbReference type="Proteomes" id="UP000000578">
    <property type="component" value="Chromosome"/>
</dbReference>
<dbReference type="SUPFAM" id="SSF88697">
    <property type="entry name" value="PUA domain-like"/>
    <property type="match status" value="1"/>
</dbReference>
<organism evidence="2 3">
    <name type="scientific">Nanoarchaeum equitans (strain Kin4-M)</name>
    <dbReference type="NCBI Taxonomy" id="228908"/>
    <lineage>
        <taxon>Archaea</taxon>
        <taxon>Nanobdellota</taxon>
        <taxon>Candidatus Nanoarchaeia</taxon>
        <taxon>Nanoarchaeales</taxon>
        <taxon>Nanoarchaeaceae</taxon>
        <taxon>Nanoarchaeum</taxon>
    </lineage>
</organism>
<dbReference type="GO" id="GO:0003723">
    <property type="term" value="F:RNA binding"/>
    <property type="evidence" value="ECO:0007669"/>
    <property type="project" value="InterPro"/>
</dbReference>
<dbReference type="EMBL" id="AE017199">
    <property type="protein sequence ID" value="AAR39153.1"/>
    <property type="molecule type" value="Genomic_DNA"/>
</dbReference>
<feature type="domain" description="tRNA-guanine transglycosylase patch-forming" evidence="1">
    <location>
        <begin position="6"/>
        <end position="72"/>
    </location>
</feature>
<dbReference type="BioCyc" id="NEQU228908:GJB6-325-MONOMER"/>
<dbReference type="Gene3D" id="3.10.450.90">
    <property type="entry name" value="ArcTGT, C2 domain"/>
    <property type="match status" value="1"/>
</dbReference>
<dbReference type="PROSITE" id="PS50890">
    <property type="entry name" value="PUA"/>
    <property type="match status" value="1"/>
</dbReference>
<evidence type="ECO:0000259" key="1">
    <source>
        <dbReference type="Pfam" id="PF14810"/>
    </source>
</evidence>
<dbReference type="Gene3D" id="2.30.130.10">
    <property type="entry name" value="PUA domain"/>
    <property type="match status" value="1"/>
</dbReference>
<proteinExistence type="predicted"/>
<gene>
    <name evidence="2" type="ordered locus">NEQ305</name>
</gene>
<dbReference type="STRING" id="228908.NEQ305"/>
<protein>
    <submittedName>
        <fullName evidence="2">NEQ305</fullName>
    </submittedName>
</protein>
<dbReference type="InterPro" id="IPR015947">
    <property type="entry name" value="PUA-like_sf"/>
</dbReference>
<dbReference type="InterPro" id="IPR029402">
    <property type="entry name" value="TGT_C2"/>
</dbReference>
<accession>Q74MU2</accession>
<dbReference type="AlphaFoldDB" id="Q74MU2"/>
<evidence type="ECO:0000313" key="2">
    <source>
        <dbReference type="EMBL" id="AAR39153.1"/>
    </source>
</evidence>
<dbReference type="InterPro" id="IPR036974">
    <property type="entry name" value="PUA_sf"/>
</dbReference>
<dbReference type="HOGENOM" id="CLU_1763913_0_0_2"/>
<reference evidence="2 3" key="1">
    <citation type="journal article" date="2003" name="Proc. Natl. Acad. Sci. U.S.A.">
        <title>The genome of Nanoarchaeum equitans: insights into early archaeal evolution and derived parasitism.</title>
        <authorList>
            <person name="Waters E."/>
            <person name="Hohn M.J."/>
            <person name="Ahel I."/>
            <person name="Graham D.E."/>
            <person name="Adams M.D."/>
            <person name="Barnstead M."/>
            <person name="Beeson K.Y."/>
            <person name="Bibbs L."/>
            <person name="Bolanos R."/>
            <person name="Keller M."/>
            <person name="Kretz K."/>
            <person name="Lin X."/>
            <person name="Mathur E."/>
            <person name="Ni J."/>
            <person name="Podar M."/>
            <person name="Richardson T."/>
            <person name="Sutton G.G."/>
            <person name="Simon M."/>
            <person name="Soll D."/>
            <person name="Stetter K.O."/>
            <person name="Short J.M."/>
            <person name="Noordewier M."/>
        </authorList>
    </citation>
    <scope>NUCLEOTIDE SEQUENCE [LARGE SCALE GENOMIC DNA]</scope>
    <source>
        <strain evidence="2 3">Kin4-M</strain>
    </source>
</reference>
<sequence>MDWLKVLRNIADYWFGPNTGKMLIPDNAKIIFGKTNRPRQVWYNNRRLFSIRAEDFYYILGYGALLIKDKLKKVYIDTSLEKKSSIIGKDIKDYDKFKPGENVLIYYNNKPIAVGIARLSYKEIYGNNEIIKIKEKFSNDSDSNWGL</sequence>
<dbReference type="EnsemblBacteria" id="AAR39153">
    <property type="protein sequence ID" value="AAR39153"/>
    <property type="gene ID" value="NEQ305"/>
</dbReference>
<evidence type="ECO:0000313" key="3">
    <source>
        <dbReference type="Proteomes" id="UP000000578"/>
    </source>
</evidence>
<dbReference type="Pfam" id="PF14810">
    <property type="entry name" value="TGT_C2"/>
    <property type="match status" value="1"/>
</dbReference>